<organism evidence="15 16">
    <name type="scientific">Aminivibrio pyruvatiphilus</name>
    <dbReference type="NCBI Taxonomy" id="1005740"/>
    <lineage>
        <taxon>Bacteria</taxon>
        <taxon>Thermotogati</taxon>
        <taxon>Synergistota</taxon>
        <taxon>Synergistia</taxon>
        <taxon>Synergistales</taxon>
        <taxon>Aminobacteriaceae</taxon>
        <taxon>Aminivibrio</taxon>
    </lineage>
</organism>
<keyword evidence="8" id="KW-0411">Iron-sulfur</keyword>
<dbReference type="GO" id="GO:0005525">
    <property type="term" value="F:GTP binding"/>
    <property type="evidence" value="ECO:0007669"/>
    <property type="project" value="UniProtKB-KW"/>
</dbReference>
<dbReference type="SUPFAM" id="SSF102114">
    <property type="entry name" value="Radical SAM enzymes"/>
    <property type="match status" value="1"/>
</dbReference>
<dbReference type="PANTHER" id="PTHR22960">
    <property type="entry name" value="MOLYBDOPTERIN COFACTOR SYNTHESIS PROTEIN A"/>
    <property type="match status" value="1"/>
</dbReference>
<evidence type="ECO:0000256" key="10">
    <source>
        <dbReference type="ARBA" id="ARBA00023150"/>
    </source>
</evidence>
<keyword evidence="6" id="KW-0547">Nucleotide-binding</keyword>
<evidence type="ECO:0000256" key="9">
    <source>
        <dbReference type="ARBA" id="ARBA00023134"/>
    </source>
</evidence>
<dbReference type="GO" id="GO:0061799">
    <property type="term" value="F:cyclic pyranopterin monophosphate synthase activity"/>
    <property type="evidence" value="ECO:0007669"/>
    <property type="project" value="TreeGrafter"/>
</dbReference>
<name>A0A4R8M469_9BACT</name>
<evidence type="ECO:0000256" key="7">
    <source>
        <dbReference type="ARBA" id="ARBA00023004"/>
    </source>
</evidence>
<dbReference type="NCBIfam" id="TIGR02666">
    <property type="entry name" value="moaA"/>
    <property type="match status" value="1"/>
</dbReference>
<evidence type="ECO:0000256" key="3">
    <source>
        <dbReference type="ARBA" id="ARBA00022485"/>
    </source>
</evidence>
<dbReference type="InterPro" id="IPR013785">
    <property type="entry name" value="Aldolase_TIM"/>
</dbReference>
<keyword evidence="5" id="KW-0479">Metal-binding</keyword>
<dbReference type="CDD" id="cd01335">
    <property type="entry name" value="Radical_SAM"/>
    <property type="match status" value="1"/>
</dbReference>
<dbReference type="Pfam" id="PF06463">
    <property type="entry name" value="Mob_synth_C"/>
    <property type="match status" value="1"/>
</dbReference>
<evidence type="ECO:0000313" key="16">
    <source>
        <dbReference type="Proteomes" id="UP000295066"/>
    </source>
</evidence>
<keyword evidence="4" id="KW-0949">S-adenosyl-L-methionine</keyword>
<dbReference type="CDD" id="cd21117">
    <property type="entry name" value="Twitch_MoaA"/>
    <property type="match status" value="1"/>
</dbReference>
<proteinExistence type="predicted"/>
<dbReference type="Proteomes" id="UP000295066">
    <property type="component" value="Unassembled WGS sequence"/>
</dbReference>
<evidence type="ECO:0000256" key="4">
    <source>
        <dbReference type="ARBA" id="ARBA00022691"/>
    </source>
</evidence>
<evidence type="ECO:0000313" key="15">
    <source>
        <dbReference type="EMBL" id="TDY56068.1"/>
    </source>
</evidence>
<evidence type="ECO:0000256" key="13">
    <source>
        <dbReference type="SAM" id="MobiDB-lite"/>
    </source>
</evidence>
<dbReference type="InterPro" id="IPR058240">
    <property type="entry name" value="rSAM_sf"/>
</dbReference>
<dbReference type="GO" id="GO:0046872">
    <property type="term" value="F:metal ion binding"/>
    <property type="evidence" value="ECO:0007669"/>
    <property type="project" value="UniProtKB-KW"/>
</dbReference>
<dbReference type="InterPro" id="IPR007197">
    <property type="entry name" value="rSAM"/>
</dbReference>
<dbReference type="InterPro" id="IPR010505">
    <property type="entry name" value="MoaA_twitch"/>
</dbReference>
<dbReference type="UniPathway" id="UPA00344"/>
<dbReference type="PROSITE" id="PS51918">
    <property type="entry name" value="RADICAL_SAM"/>
    <property type="match status" value="1"/>
</dbReference>
<dbReference type="AlphaFoldDB" id="A0A4R8M469"/>
<dbReference type="Pfam" id="PF04055">
    <property type="entry name" value="Radical_SAM"/>
    <property type="match status" value="1"/>
</dbReference>
<evidence type="ECO:0000256" key="1">
    <source>
        <dbReference type="ARBA" id="ARBA00001966"/>
    </source>
</evidence>
<keyword evidence="16" id="KW-1185">Reference proteome</keyword>
<dbReference type="SMART" id="SM00729">
    <property type="entry name" value="Elp3"/>
    <property type="match status" value="1"/>
</dbReference>
<dbReference type="GO" id="GO:0051539">
    <property type="term" value="F:4 iron, 4 sulfur cluster binding"/>
    <property type="evidence" value="ECO:0007669"/>
    <property type="project" value="UniProtKB-KW"/>
</dbReference>
<dbReference type="Gene3D" id="3.20.20.70">
    <property type="entry name" value="Aldolase class I"/>
    <property type="match status" value="1"/>
</dbReference>
<evidence type="ECO:0000256" key="8">
    <source>
        <dbReference type="ARBA" id="ARBA00023014"/>
    </source>
</evidence>
<dbReference type="EC" id="4.1.99.22" evidence="2"/>
<dbReference type="SFLD" id="SFLDS00029">
    <property type="entry name" value="Radical_SAM"/>
    <property type="match status" value="1"/>
</dbReference>
<dbReference type="OrthoDB" id="9763993at2"/>
<evidence type="ECO:0000256" key="12">
    <source>
        <dbReference type="ARBA" id="ARBA00048697"/>
    </source>
</evidence>
<sequence>MDGIIQDSFGRVLDYVRISVTDRCNFRCVYCMPADGIEWIPHDKILTYEDLLFLCRTLTDLGVRKIRFTGGEPFVRKGFVPFLESVKEAHPRLRIAVTTNGSLLEKWAERIARLGLDSLNVSLDSLDPGKFAETTRTGELERVLRGIDAVRETGGVPVKLNSVVMRNFNFDEIPALVGFAAEKGVTLRFIEFMPLDKDVWSQSRFVPAEEILSLLPDPSLWRSCPSKDNRSEICGPSRYFRNSATGQMVGIISAVSDHFCHLCNRLRVTSTGVMRPCLFGNFGVPLLEALRSKDAGALQKGILQAVSRKPRRGETGIPSPEEGTDSLEERHMSQIGG</sequence>
<dbReference type="RefSeq" id="WP_133958658.1">
    <property type="nucleotide sequence ID" value="NZ_SORI01000019.1"/>
</dbReference>
<comment type="catalytic activity">
    <reaction evidence="12">
        <text>GTP + AH2 + S-adenosyl-L-methionine = (8S)-3',8-cyclo-7,8-dihydroguanosine 5'-triphosphate + 5'-deoxyadenosine + L-methionine + A + H(+)</text>
        <dbReference type="Rhea" id="RHEA:49576"/>
        <dbReference type="ChEBI" id="CHEBI:13193"/>
        <dbReference type="ChEBI" id="CHEBI:15378"/>
        <dbReference type="ChEBI" id="CHEBI:17319"/>
        <dbReference type="ChEBI" id="CHEBI:17499"/>
        <dbReference type="ChEBI" id="CHEBI:37565"/>
        <dbReference type="ChEBI" id="CHEBI:57844"/>
        <dbReference type="ChEBI" id="CHEBI:59789"/>
        <dbReference type="ChEBI" id="CHEBI:131766"/>
        <dbReference type="EC" id="4.1.99.22"/>
    </reaction>
</comment>
<keyword evidence="7" id="KW-0408">Iron</keyword>
<dbReference type="InterPro" id="IPR000385">
    <property type="entry name" value="MoaA_NifB_PqqE_Fe-S-bd_CS"/>
</dbReference>
<gene>
    <name evidence="15" type="ORF">C8D99_11915</name>
</gene>
<dbReference type="InterPro" id="IPR006638">
    <property type="entry name" value="Elp3/MiaA/NifB-like_rSAM"/>
</dbReference>
<reference evidence="15 16" key="1">
    <citation type="submission" date="2019-03" db="EMBL/GenBank/DDBJ databases">
        <title>Genomic Encyclopedia of Type Strains, Phase IV (KMG-IV): sequencing the most valuable type-strain genomes for metagenomic binning, comparative biology and taxonomic classification.</title>
        <authorList>
            <person name="Goeker M."/>
        </authorList>
    </citation>
    <scope>NUCLEOTIDE SEQUENCE [LARGE SCALE GENOMIC DNA]</scope>
    <source>
        <strain evidence="15 16">DSM 25964</strain>
    </source>
</reference>
<dbReference type="EMBL" id="SORI01000019">
    <property type="protein sequence ID" value="TDY56068.1"/>
    <property type="molecule type" value="Genomic_DNA"/>
</dbReference>
<dbReference type="InterPro" id="IPR040064">
    <property type="entry name" value="MoaA-like"/>
</dbReference>
<comment type="caution">
    <text evidence="15">The sequence shown here is derived from an EMBL/GenBank/DDBJ whole genome shotgun (WGS) entry which is preliminary data.</text>
</comment>
<protein>
    <recommendedName>
        <fullName evidence="2">GTP 3',8-cyclase</fullName>
        <ecNumber evidence="2">4.1.99.22</ecNumber>
    </recommendedName>
</protein>
<accession>A0A4R8M469</accession>
<evidence type="ECO:0000256" key="2">
    <source>
        <dbReference type="ARBA" id="ARBA00012167"/>
    </source>
</evidence>
<keyword evidence="9" id="KW-0342">GTP-binding</keyword>
<dbReference type="GO" id="GO:0006777">
    <property type="term" value="P:Mo-molybdopterin cofactor biosynthetic process"/>
    <property type="evidence" value="ECO:0007669"/>
    <property type="project" value="UniProtKB-KW"/>
</dbReference>
<evidence type="ECO:0000259" key="14">
    <source>
        <dbReference type="PROSITE" id="PS51918"/>
    </source>
</evidence>
<dbReference type="InterPro" id="IPR013483">
    <property type="entry name" value="MoaA"/>
</dbReference>
<dbReference type="PANTHER" id="PTHR22960:SF0">
    <property type="entry name" value="MOLYBDENUM COFACTOR BIOSYNTHESIS PROTEIN 1"/>
    <property type="match status" value="1"/>
</dbReference>
<keyword evidence="10" id="KW-0501">Molybdenum cofactor biosynthesis</keyword>
<feature type="region of interest" description="Disordered" evidence="13">
    <location>
        <begin position="309"/>
        <end position="337"/>
    </location>
</feature>
<evidence type="ECO:0000256" key="6">
    <source>
        <dbReference type="ARBA" id="ARBA00022741"/>
    </source>
</evidence>
<comment type="cofactor">
    <cofactor evidence="1">
        <name>[4Fe-4S] cluster</name>
        <dbReference type="ChEBI" id="CHEBI:49883"/>
    </cofactor>
</comment>
<dbReference type="InterPro" id="IPR050105">
    <property type="entry name" value="MoCo_biosynth_MoaA/MoaC"/>
</dbReference>
<feature type="compositionally biased region" description="Basic and acidic residues" evidence="13">
    <location>
        <begin position="327"/>
        <end position="337"/>
    </location>
</feature>
<dbReference type="GO" id="GO:0061798">
    <property type="term" value="F:GTP 3',8'-cyclase activity"/>
    <property type="evidence" value="ECO:0007669"/>
    <property type="project" value="UniProtKB-EC"/>
</dbReference>
<dbReference type="SFLD" id="SFLDG01383">
    <property type="entry name" value="cyclic_pyranopterin_phosphate"/>
    <property type="match status" value="1"/>
</dbReference>
<dbReference type="SFLD" id="SFLDG01386">
    <property type="entry name" value="main_SPASM_domain-containing"/>
    <property type="match status" value="1"/>
</dbReference>
<evidence type="ECO:0000256" key="5">
    <source>
        <dbReference type="ARBA" id="ARBA00022723"/>
    </source>
</evidence>
<dbReference type="PROSITE" id="PS01305">
    <property type="entry name" value="MOAA_NIFB_PQQE"/>
    <property type="match status" value="1"/>
</dbReference>
<keyword evidence="3" id="KW-0004">4Fe-4S</keyword>
<dbReference type="SFLD" id="SFLDG01067">
    <property type="entry name" value="SPASM/twitch_domain_containing"/>
    <property type="match status" value="1"/>
</dbReference>
<keyword evidence="11" id="KW-0456">Lyase</keyword>
<feature type="domain" description="Radical SAM core" evidence="14">
    <location>
        <begin position="8"/>
        <end position="225"/>
    </location>
</feature>
<evidence type="ECO:0000256" key="11">
    <source>
        <dbReference type="ARBA" id="ARBA00023239"/>
    </source>
</evidence>